<gene>
    <name evidence="4" type="ORF">BK732_13520</name>
</gene>
<evidence type="ECO:0000256" key="2">
    <source>
        <dbReference type="SAM" id="Phobius"/>
    </source>
</evidence>
<dbReference type="InterPro" id="IPR000620">
    <property type="entry name" value="EamA_dom"/>
</dbReference>
<feature type="transmembrane region" description="Helical" evidence="2">
    <location>
        <begin position="35"/>
        <end position="52"/>
    </location>
</feature>
<dbReference type="AlphaFoldDB" id="A0A243ACY2"/>
<feature type="transmembrane region" description="Helical" evidence="2">
    <location>
        <begin position="9"/>
        <end position="29"/>
    </location>
</feature>
<comment type="caution">
    <text evidence="4">The sequence shown here is derived from an EMBL/GenBank/DDBJ whole genome shotgun (WGS) entry which is preliminary data.</text>
</comment>
<keyword evidence="2" id="KW-1133">Transmembrane helix</keyword>
<sequence>MKIQLKADLMLLLVTFFWGASILLTKVGLEGIEEYNLIALRFIIAFLLPLSARRLHLICFTGETQQFR</sequence>
<keyword evidence="2" id="KW-0812">Transmembrane</keyword>
<name>A0A243ACY2_BACTU</name>
<evidence type="ECO:0000256" key="1">
    <source>
        <dbReference type="ARBA" id="ARBA00007362"/>
    </source>
</evidence>
<comment type="similarity">
    <text evidence="1">Belongs to the EamA transporter family.</text>
</comment>
<evidence type="ECO:0000313" key="4">
    <source>
        <dbReference type="EMBL" id="OTY16996.1"/>
    </source>
</evidence>
<dbReference type="Proteomes" id="UP000194860">
    <property type="component" value="Unassembled WGS sequence"/>
</dbReference>
<dbReference type="GO" id="GO:0016020">
    <property type="term" value="C:membrane"/>
    <property type="evidence" value="ECO:0007669"/>
    <property type="project" value="InterPro"/>
</dbReference>
<reference evidence="4 5" key="1">
    <citation type="submission" date="2016-10" db="EMBL/GenBank/DDBJ databases">
        <title>Comparative genomics of Bacillus thuringiensis reveals a path to pathogens against multiple invertebrate hosts.</title>
        <authorList>
            <person name="Zheng J."/>
            <person name="Gao Q."/>
            <person name="Liu H."/>
            <person name="Peng D."/>
            <person name="Ruan L."/>
            <person name="Sun M."/>
        </authorList>
    </citation>
    <scope>NUCLEOTIDE SEQUENCE [LARGE SCALE GENOMIC DNA]</scope>
    <source>
        <strain evidence="4">BGSC 4BM1</strain>
    </source>
</reference>
<feature type="domain" description="EamA" evidence="3">
    <location>
        <begin position="6"/>
        <end position="50"/>
    </location>
</feature>
<dbReference type="EMBL" id="NFDG01000113">
    <property type="protein sequence ID" value="OTY16996.1"/>
    <property type="molecule type" value="Genomic_DNA"/>
</dbReference>
<proteinExistence type="inferred from homology"/>
<organism evidence="4 5">
    <name type="scientific">Bacillus thuringiensis serovar navarrensis</name>
    <dbReference type="NCBI Taxonomy" id="339658"/>
    <lineage>
        <taxon>Bacteria</taxon>
        <taxon>Bacillati</taxon>
        <taxon>Bacillota</taxon>
        <taxon>Bacilli</taxon>
        <taxon>Bacillales</taxon>
        <taxon>Bacillaceae</taxon>
        <taxon>Bacillus</taxon>
        <taxon>Bacillus cereus group</taxon>
    </lineage>
</organism>
<evidence type="ECO:0000313" key="5">
    <source>
        <dbReference type="Proteomes" id="UP000194860"/>
    </source>
</evidence>
<evidence type="ECO:0000259" key="3">
    <source>
        <dbReference type="Pfam" id="PF00892"/>
    </source>
</evidence>
<accession>A0A243ACY2</accession>
<keyword evidence="2" id="KW-0472">Membrane</keyword>
<dbReference type="Pfam" id="PF00892">
    <property type="entry name" value="EamA"/>
    <property type="match status" value="1"/>
</dbReference>
<protein>
    <recommendedName>
        <fullName evidence="3">EamA domain-containing protein</fullName>
    </recommendedName>
</protein>